<dbReference type="Proteomes" id="UP000030669">
    <property type="component" value="Unassembled WGS sequence"/>
</dbReference>
<feature type="region of interest" description="Disordered" evidence="1">
    <location>
        <begin position="303"/>
        <end position="450"/>
    </location>
</feature>
<name>S7PYH7_GLOTA</name>
<reference evidence="2 3" key="1">
    <citation type="journal article" date="2012" name="Science">
        <title>The Paleozoic origin of enzymatic lignin decomposition reconstructed from 31 fungal genomes.</title>
        <authorList>
            <person name="Floudas D."/>
            <person name="Binder M."/>
            <person name="Riley R."/>
            <person name="Barry K."/>
            <person name="Blanchette R.A."/>
            <person name="Henrissat B."/>
            <person name="Martinez A.T."/>
            <person name="Otillar R."/>
            <person name="Spatafora J.W."/>
            <person name="Yadav J.S."/>
            <person name="Aerts A."/>
            <person name="Benoit I."/>
            <person name="Boyd A."/>
            <person name="Carlson A."/>
            <person name="Copeland A."/>
            <person name="Coutinho P.M."/>
            <person name="de Vries R.P."/>
            <person name="Ferreira P."/>
            <person name="Findley K."/>
            <person name="Foster B."/>
            <person name="Gaskell J."/>
            <person name="Glotzer D."/>
            <person name="Gorecki P."/>
            <person name="Heitman J."/>
            <person name="Hesse C."/>
            <person name="Hori C."/>
            <person name="Igarashi K."/>
            <person name="Jurgens J.A."/>
            <person name="Kallen N."/>
            <person name="Kersten P."/>
            <person name="Kohler A."/>
            <person name="Kuees U."/>
            <person name="Kumar T.K.A."/>
            <person name="Kuo A."/>
            <person name="LaButti K."/>
            <person name="Larrondo L.F."/>
            <person name="Lindquist E."/>
            <person name="Ling A."/>
            <person name="Lombard V."/>
            <person name="Lucas S."/>
            <person name="Lundell T."/>
            <person name="Martin R."/>
            <person name="McLaughlin D.J."/>
            <person name="Morgenstern I."/>
            <person name="Morin E."/>
            <person name="Murat C."/>
            <person name="Nagy L.G."/>
            <person name="Nolan M."/>
            <person name="Ohm R.A."/>
            <person name="Patyshakuliyeva A."/>
            <person name="Rokas A."/>
            <person name="Ruiz-Duenas F.J."/>
            <person name="Sabat G."/>
            <person name="Salamov A."/>
            <person name="Samejima M."/>
            <person name="Schmutz J."/>
            <person name="Slot J.C."/>
            <person name="St John F."/>
            <person name="Stenlid J."/>
            <person name="Sun H."/>
            <person name="Sun S."/>
            <person name="Syed K."/>
            <person name="Tsang A."/>
            <person name="Wiebenga A."/>
            <person name="Young D."/>
            <person name="Pisabarro A."/>
            <person name="Eastwood D.C."/>
            <person name="Martin F."/>
            <person name="Cullen D."/>
            <person name="Grigoriev I.V."/>
            <person name="Hibbett D.S."/>
        </authorList>
    </citation>
    <scope>NUCLEOTIDE SEQUENCE [LARGE SCALE GENOMIC DNA]</scope>
    <source>
        <strain evidence="2 3">ATCC 11539</strain>
    </source>
</reference>
<dbReference type="eggNOG" id="ENOG502T1GE">
    <property type="taxonomic scope" value="Eukaryota"/>
</dbReference>
<feature type="compositionally biased region" description="Low complexity" evidence="1">
    <location>
        <begin position="336"/>
        <end position="345"/>
    </location>
</feature>
<evidence type="ECO:0000313" key="3">
    <source>
        <dbReference type="Proteomes" id="UP000030669"/>
    </source>
</evidence>
<feature type="region of interest" description="Disordered" evidence="1">
    <location>
        <begin position="537"/>
        <end position="556"/>
    </location>
</feature>
<feature type="compositionally biased region" description="Polar residues" evidence="1">
    <location>
        <begin position="617"/>
        <end position="630"/>
    </location>
</feature>
<dbReference type="GeneID" id="19304468"/>
<feature type="compositionally biased region" description="Polar residues" evidence="1">
    <location>
        <begin position="360"/>
        <end position="390"/>
    </location>
</feature>
<dbReference type="OMA" id="RARTIGH"/>
<feature type="compositionally biased region" description="Low complexity" evidence="1">
    <location>
        <begin position="223"/>
        <end position="233"/>
    </location>
</feature>
<dbReference type="EMBL" id="KB469307">
    <property type="protein sequence ID" value="EPQ52498.1"/>
    <property type="molecule type" value="Genomic_DNA"/>
</dbReference>
<organism evidence="2 3">
    <name type="scientific">Gloeophyllum trabeum (strain ATCC 11539 / FP-39264 / Madison 617)</name>
    <name type="common">Brown rot fungus</name>
    <dbReference type="NCBI Taxonomy" id="670483"/>
    <lineage>
        <taxon>Eukaryota</taxon>
        <taxon>Fungi</taxon>
        <taxon>Dikarya</taxon>
        <taxon>Basidiomycota</taxon>
        <taxon>Agaricomycotina</taxon>
        <taxon>Agaricomycetes</taxon>
        <taxon>Gloeophyllales</taxon>
        <taxon>Gloeophyllaceae</taxon>
        <taxon>Gloeophyllum</taxon>
    </lineage>
</organism>
<feature type="region of interest" description="Disordered" evidence="1">
    <location>
        <begin position="467"/>
        <end position="524"/>
    </location>
</feature>
<gene>
    <name evidence="2" type="ORF">GLOTRDRAFT_140226</name>
</gene>
<feature type="compositionally biased region" description="Basic and acidic residues" evidence="1">
    <location>
        <begin position="27"/>
        <end position="41"/>
    </location>
</feature>
<feature type="compositionally biased region" description="Polar residues" evidence="1">
    <location>
        <begin position="401"/>
        <end position="418"/>
    </location>
</feature>
<feature type="region of interest" description="Disordered" evidence="1">
    <location>
        <begin position="1"/>
        <end position="44"/>
    </location>
</feature>
<dbReference type="RefSeq" id="XP_007868808.1">
    <property type="nucleotide sequence ID" value="XM_007870617.1"/>
</dbReference>
<feature type="compositionally biased region" description="Low complexity" evidence="1">
    <location>
        <begin position="491"/>
        <end position="515"/>
    </location>
</feature>
<proteinExistence type="predicted"/>
<sequence length="658" mass="69505">MSGPRQSLLSLFDPLKSPSVSAPKSPTLRESDKENEGDGQERLTLTAFFNKTYSTHTTEKGPSLWEYSGQLVDIESGNLEDDQWGETEPQNRENTSAINQLQERALRPLANTESPAQSDVTQEHLYKTNTAHSFPNCDLRTAILDSTSANPARETIAASDQGDLSSSELSTLPTSIVVSRAPQEDASYAPSLDTSTAHLIPSSTTNLLVNASLSSLPPSASTSSAISSSYLAPQGATPKSGTRHILRSKNRNSLDLHTSFNMHLQAESSFDLLNDRISFLNESAPEDDFDIEAEEKAMEAIIAKNERSGPNGPEETEQDTTAEARPVRPASDAAEDLSSSSSQLENLGHRDSDRLPTPSTPQATSKFSVITPENNTAPGLSTSQESTPQPSARGAIRHSVPQCSPGSSKEAGSNSIDENGTPVAPTKPRRLSRADICSPSTRPSFAQAAPAVQPVPALRIVKRAGTGKGHYKTLSADPHSPEGPAHPPARPTAAPAPASRATRRPSVAAPSASTSGGVISTQPRVVVKGVQRPAPGSKFVLPSTHKPIAPTASMSTQLAGTRSALVPTSRSGMGPARITGVQRPPVLPRAVAESKKPVQQVTSHGESKPKISGLRVPSQSMHKFSGTGTETKLPVPKSMSMSSKLPSFGGRSKIGRLA</sequence>
<dbReference type="OrthoDB" id="3266894at2759"/>
<protein>
    <submittedName>
        <fullName evidence="2">Uncharacterized protein</fullName>
    </submittedName>
</protein>
<evidence type="ECO:0000256" key="1">
    <source>
        <dbReference type="SAM" id="MobiDB-lite"/>
    </source>
</evidence>
<feature type="region of interest" description="Disordered" evidence="1">
    <location>
        <begin position="592"/>
        <end position="658"/>
    </location>
</feature>
<dbReference type="KEGG" id="gtr:GLOTRDRAFT_140226"/>
<feature type="region of interest" description="Disordered" evidence="1">
    <location>
        <begin position="223"/>
        <end position="245"/>
    </location>
</feature>
<dbReference type="HOGENOM" id="CLU_392859_0_0_1"/>
<feature type="compositionally biased region" description="Low complexity" evidence="1">
    <location>
        <begin position="632"/>
        <end position="647"/>
    </location>
</feature>
<keyword evidence="3" id="KW-1185">Reference proteome</keyword>
<evidence type="ECO:0000313" key="2">
    <source>
        <dbReference type="EMBL" id="EPQ52498.1"/>
    </source>
</evidence>
<dbReference type="AlphaFoldDB" id="S7PYH7"/>
<accession>S7PYH7</accession>